<feature type="compositionally biased region" description="Basic and acidic residues" evidence="1">
    <location>
        <begin position="130"/>
        <end position="140"/>
    </location>
</feature>
<accession>A0A0L0BQK1</accession>
<comment type="caution">
    <text evidence="2">The sequence shown here is derived from an EMBL/GenBank/DDBJ whole genome shotgun (WGS) entry which is preliminary data.</text>
</comment>
<protein>
    <submittedName>
        <fullName evidence="2">Uncharacterized protein</fullName>
    </submittedName>
</protein>
<dbReference type="AlphaFoldDB" id="A0A0L0BQK1"/>
<evidence type="ECO:0000313" key="3">
    <source>
        <dbReference type="Proteomes" id="UP000037069"/>
    </source>
</evidence>
<proteinExistence type="predicted"/>
<evidence type="ECO:0000256" key="1">
    <source>
        <dbReference type="SAM" id="MobiDB-lite"/>
    </source>
</evidence>
<dbReference type="Proteomes" id="UP000037069">
    <property type="component" value="Unassembled WGS sequence"/>
</dbReference>
<dbReference type="OrthoDB" id="300641at2759"/>
<feature type="compositionally biased region" description="Polar residues" evidence="1">
    <location>
        <begin position="1"/>
        <end position="12"/>
    </location>
</feature>
<feature type="compositionally biased region" description="Acidic residues" evidence="1">
    <location>
        <begin position="48"/>
        <end position="62"/>
    </location>
</feature>
<dbReference type="EMBL" id="JRES01001522">
    <property type="protein sequence ID" value="KNC22263.1"/>
    <property type="molecule type" value="Genomic_DNA"/>
</dbReference>
<sequence length="140" mass="16576">MQTQQNLRSTNHPARKTTKYNKIPTNGRRKNRITSSSTLLKVDAEANLGEEDEEDEEEEEIDYERQVQTQQQQQHGEINIEDEDDDDDDDEEEDLELYNLNRNSKKLAQHSKKQTEELNTFVRVPLKKTKSQEQRETQRT</sequence>
<name>A0A0L0BQK1_LUCCU</name>
<feature type="compositionally biased region" description="Basic residues" evidence="1">
    <location>
        <begin position="103"/>
        <end position="112"/>
    </location>
</feature>
<feature type="region of interest" description="Disordered" evidence="1">
    <location>
        <begin position="1"/>
        <end position="140"/>
    </location>
</feature>
<gene>
    <name evidence="2" type="ORF">FF38_07329</name>
</gene>
<evidence type="ECO:0000313" key="2">
    <source>
        <dbReference type="EMBL" id="KNC22263.1"/>
    </source>
</evidence>
<keyword evidence="3" id="KW-1185">Reference proteome</keyword>
<organism evidence="2 3">
    <name type="scientific">Lucilia cuprina</name>
    <name type="common">Green bottle fly</name>
    <name type="synonym">Australian sheep blowfly</name>
    <dbReference type="NCBI Taxonomy" id="7375"/>
    <lineage>
        <taxon>Eukaryota</taxon>
        <taxon>Metazoa</taxon>
        <taxon>Ecdysozoa</taxon>
        <taxon>Arthropoda</taxon>
        <taxon>Hexapoda</taxon>
        <taxon>Insecta</taxon>
        <taxon>Pterygota</taxon>
        <taxon>Neoptera</taxon>
        <taxon>Endopterygota</taxon>
        <taxon>Diptera</taxon>
        <taxon>Brachycera</taxon>
        <taxon>Muscomorpha</taxon>
        <taxon>Oestroidea</taxon>
        <taxon>Calliphoridae</taxon>
        <taxon>Luciliinae</taxon>
        <taxon>Lucilia</taxon>
    </lineage>
</organism>
<feature type="compositionally biased region" description="Acidic residues" evidence="1">
    <location>
        <begin position="79"/>
        <end position="96"/>
    </location>
</feature>
<reference evidence="2 3" key="1">
    <citation type="journal article" date="2015" name="Nat. Commun.">
        <title>Lucilia cuprina genome unlocks parasitic fly biology to underpin future interventions.</title>
        <authorList>
            <person name="Anstead C.A."/>
            <person name="Korhonen P.K."/>
            <person name="Young N.D."/>
            <person name="Hall R.S."/>
            <person name="Jex A.R."/>
            <person name="Murali S.C."/>
            <person name="Hughes D.S."/>
            <person name="Lee S.F."/>
            <person name="Perry T."/>
            <person name="Stroehlein A.J."/>
            <person name="Ansell B.R."/>
            <person name="Breugelmans B."/>
            <person name="Hofmann A."/>
            <person name="Qu J."/>
            <person name="Dugan S."/>
            <person name="Lee S.L."/>
            <person name="Chao H."/>
            <person name="Dinh H."/>
            <person name="Han Y."/>
            <person name="Doddapaneni H.V."/>
            <person name="Worley K.C."/>
            <person name="Muzny D.M."/>
            <person name="Ioannidis P."/>
            <person name="Waterhouse R.M."/>
            <person name="Zdobnov E.M."/>
            <person name="James P.J."/>
            <person name="Bagnall N.H."/>
            <person name="Kotze A.C."/>
            <person name="Gibbs R.A."/>
            <person name="Richards S."/>
            <person name="Batterham P."/>
            <person name="Gasser R.B."/>
        </authorList>
    </citation>
    <scope>NUCLEOTIDE SEQUENCE [LARGE SCALE GENOMIC DNA]</scope>
    <source>
        <strain evidence="2 3">LS</strain>
        <tissue evidence="2">Full body</tissue>
    </source>
</reference>